<feature type="transmembrane region" description="Helical" evidence="1">
    <location>
        <begin position="20"/>
        <end position="42"/>
    </location>
</feature>
<name>A0A947DAW1_9CYAN</name>
<gene>
    <name evidence="2" type="ORF">IXB50_01205</name>
</gene>
<reference evidence="2" key="2">
    <citation type="journal article" date="2021" name="Mar. Drugs">
        <title>Genome Reduction and Secondary Metabolism of the Marine Sponge-Associated Cyanobacterium Leptothoe.</title>
        <authorList>
            <person name="Konstantinou D."/>
            <person name="Popin R.V."/>
            <person name="Fewer D.P."/>
            <person name="Sivonen K."/>
            <person name="Gkelis S."/>
        </authorList>
    </citation>
    <scope>NUCLEOTIDE SEQUENCE</scope>
    <source>
        <strain evidence="2">TAU-MAC 1115</strain>
    </source>
</reference>
<organism evidence="2 3">
    <name type="scientific">Leptothoe spongobia TAU-MAC 1115</name>
    <dbReference type="NCBI Taxonomy" id="1967444"/>
    <lineage>
        <taxon>Bacteria</taxon>
        <taxon>Bacillati</taxon>
        <taxon>Cyanobacteriota</taxon>
        <taxon>Cyanophyceae</taxon>
        <taxon>Nodosilineales</taxon>
        <taxon>Cymatolegaceae</taxon>
        <taxon>Leptothoe</taxon>
        <taxon>Leptothoe spongobia</taxon>
    </lineage>
</organism>
<dbReference type="RefSeq" id="WP_215607111.1">
    <property type="nucleotide sequence ID" value="NZ_JADOES010000002.1"/>
</dbReference>
<accession>A0A947DAW1</accession>
<evidence type="ECO:0000313" key="3">
    <source>
        <dbReference type="Proteomes" id="UP000717364"/>
    </source>
</evidence>
<dbReference type="Proteomes" id="UP000717364">
    <property type="component" value="Unassembled WGS sequence"/>
</dbReference>
<evidence type="ECO:0000313" key="2">
    <source>
        <dbReference type="EMBL" id="MBT9314040.1"/>
    </source>
</evidence>
<comment type="caution">
    <text evidence="2">The sequence shown here is derived from an EMBL/GenBank/DDBJ whole genome shotgun (WGS) entry which is preliminary data.</text>
</comment>
<keyword evidence="1" id="KW-0812">Transmembrane</keyword>
<keyword evidence="1" id="KW-1133">Transmembrane helix</keyword>
<sequence>MAVAITMSNLKNLFNTPEGSVSIAKVATFSILLSVAILLFLGNKLSWFADNKTDQTIVKAVQKYESVKQSNNSKISICVQADVVASAYLKVNDLAKQAEWEAIKEKDCEAAGVPSY</sequence>
<proteinExistence type="predicted"/>
<evidence type="ECO:0000256" key="1">
    <source>
        <dbReference type="SAM" id="Phobius"/>
    </source>
</evidence>
<protein>
    <submittedName>
        <fullName evidence="2">Uncharacterized protein</fullName>
    </submittedName>
</protein>
<dbReference type="EMBL" id="JADOES010000002">
    <property type="protein sequence ID" value="MBT9314040.1"/>
    <property type="molecule type" value="Genomic_DNA"/>
</dbReference>
<keyword evidence="1" id="KW-0472">Membrane</keyword>
<keyword evidence="3" id="KW-1185">Reference proteome</keyword>
<reference evidence="2" key="1">
    <citation type="submission" date="2020-11" db="EMBL/GenBank/DDBJ databases">
        <authorList>
            <person name="Konstantinou D."/>
            <person name="Gkelis S."/>
            <person name="Popin R."/>
            <person name="Fewer D."/>
            <person name="Sivonen K."/>
        </authorList>
    </citation>
    <scope>NUCLEOTIDE SEQUENCE</scope>
    <source>
        <strain evidence="2">TAU-MAC 1115</strain>
    </source>
</reference>
<dbReference type="AlphaFoldDB" id="A0A947DAW1"/>